<feature type="compositionally biased region" description="Acidic residues" evidence="1">
    <location>
        <begin position="1"/>
        <end position="10"/>
    </location>
</feature>
<protein>
    <submittedName>
        <fullName evidence="2">Uncharacterized protein</fullName>
    </submittedName>
</protein>
<name>A0A7M5XBT3_9CNID</name>
<organism evidence="2 3">
    <name type="scientific">Clytia hemisphaerica</name>
    <dbReference type="NCBI Taxonomy" id="252671"/>
    <lineage>
        <taxon>Eukaryota</taxon>
        <taxon>Metazoa</taxon>
        <taxon>Cnidaria</taxon>
        <taxon>Hydrozoa</taxon>
        <taxon>Hydroidolina</taxon>
        <taxon>Leptothecata</taxon>
        <taxon>Obeliida</taxon>
        <taxon>Clytiidae</taxon>
        <taxon>Clytia</taxon>
    </lineage>
</organism>
<feature type="region of interest" description="Disordered" evidence="1">
    <location>
        <begin position="1"/>
        <end position="28"/>
    </location>
</feature>
<reference evidence="2" key="1">
    <citation type="submission" date="2021-01" db="UniProtKB">
        <authorList>
            <consortium name="EnsemblMetazoa"/>
        </authorList>
    </citation>
    <scope>IDENTIFICATION</scope>
</reference>
<keyword evidence="3" id="KW-1185">Reference proteome</keyword>
<proteinExistence type="predicted"/>
<dbReference type="Proteomes" id="UP000594262">
    <property type="component" value="Unplaced"/>
</dbReference>
<evidence type="ECO:0000313" key="2">
    <source>
        <dbReference type="EnsemblMetazoa" id="CLYHEMP019718.1"/>
    </source>
</evidence>
<feature type="compositionally biased region" description="Polar residues" evidence="1">
    <location>
        <begin position="13"/>
        <end position="28"/>
    </location>
</feature>
<accession>A0A7M5XBT3</accession>
<dbReference type="EnsemblMetazoa" id="CLYHEMT019718.1">
    <property type="protein sequence ID" value="CLYHEMP019718.1"/>
    <property type="gene ID" value="CLYHEMG019718"/>
</dbReference>
<dbReference type="AlphaFoldDB" id="A0A7M5XBT3"/>
<evidence type="ECO:0000313" key="3">
    <source>
        <dbReference type="Proteomes" id="UP000594262"/>
    </source>
</evidence>
<evidence type="ECO:0000256" key="1">
    <source>
        <dbReference type="SAM" id="MobiDB-lite"/>
    </source>
</evidence>
<sequence length="245" mass="26778">TPEPVGQEEEATPKTSNALHESSSSNVQASLDRFMKPKAPTDPLMSELAQIKSMLSELTLNRSSNNLSKPTYGNDSTKKDSMKEANNLLDLSLNADLKVEMKDDGGCFVQCLTCNYFLQSSKTKSASSCCSINLGNGIHYNKFKTSDLVAGTKAENCQPWYSFKNYILAHFNFPGDKGEGVLHFKAKQFEIKDRRKKSLQMEVTKNVVSTALTVCKVKSAGLSFETLLSLVSTCGGDIGNIGHGR</sequence>